<reference evidence="2" key="1">
    <citation type="submission" date="2022-08" db="EMBL/GenBank/DDBJ databases">
        <authorList>
            <consortium name="DOE Joint Genome Institute"/>
            <person name="Min B."/>
            <person name="Riley R."/>
            <person name="Sierra-Patev S."/>
            <person name="Naranjo-Ortiz M."/>
            <person name="Looney B."/>
            <person name="Konkel Z."/>
            <person name="Slot J.C."/>
            <person name="Sakamoto Y."/>
            <person name="Steenwyk J.L."/>
            <person name="Rokas A."/>
            <person name="Carro J."/>
            <person name="Camarero S."/>
            <person name="Ferreira P."/>
            <person name="Molpeceres G."/>
            <person name="Ruiz-Duenas F.J."/>
            <person name="Serrano A."/>
            <person name="Henrissat B."/>
            <person name="Drula E."/>
            <person name="Hughes K.W."/>
            <person name="Mata J.L."/>
            <person name="Ishikawa N.K."/>
            <person name="Vargas-Isla R."/>
            <person name="Ushijima S."/>
            <person name="Smith C.A."/>
            <person name="Ahrendt S."/>
            <person name="Andreopoulos W."/>
            <person name="He G."/>
            <person name="Labutti K."/>
            <person name="Lipzen A."/>
            <person name="Ng V."/>
            <person name="Sandor L."/>
            <person name="Barry K."/>
            <person name="Martinez A.T."/>
            <person name="Xiao Y."/>
            <person name="Gibbons J.G."/>
            <person name="Terashima K."/>
            <person name="Hibbett D.S."/>
            <person name="Grigoriev I.V."/>
        </authorList>
    </citation>
    <scope>NUCLEOTIDE SEQUENCE</scope>
    <source>
        <strain evidence="2">TFB10291</strain>
    </source>
</reference>
<evidence type="ECO:0000313" key="3">
    <source>
        <dbReference type="Proteomes" id="UP001163798"/>
    </source>
</evidence>
<dbReference type="AlphaFoldDB" id="A0AA38KW59"/>
<evidence type="ECO:0000256" key="1">
    <source>
        <dbReference type="SAM" id="MobiDB-lite"/>
    </source>
</evidence>
<dbReference type="Proteomes" id="UP001163798">
    <property type="component" value="Unassembled WGS sequence"/>
</dbReference>
<feature type="region of interest" description="Disordered" evidence="1">
    <location>
        <begin position="107"/>
        <end position="159"/>
    </location>
</feature>
<protein>
    <submittedName>
        <fullName evidence="2">Uncharacterized protein</fullName>
    </submittedName>
</protein>
<dbReference type="EMBL" id="MU794112">
    <property type="protein sequence ID" value="KAJ3779873.1"/>
    <property type="molecule type" value="Genomic_DNA"/>
</dbReference>
<feature type="compositionally biased region" description="Polar residues" evidence="1">
    <location>
        <begin position="189"/>
        <end position="202"/>
    </location>
</feature>
<accession>A0AA38KW59</accession>
<sequence length="543" mass="61170">ETISTYRFPLSPDAIKDVKHEPHLDESHESAETLHQYAGLEEEFNVGTYGLVFPNSNSALSMVKRERTDDDRAHERELYCKRVDKQDPEAIEKWCEQKRQAWYKYKKSTENPQRLANPERVKANQQKQNQQKQSSTNSLIIPTPKPDSGSAAPPQAPTLFANSECAPASLELPLNVQDVSDCDNRMSSDTRLASKSSLENPSIPNPPKSTRVLKPLLGHVVGKQFCQQQYKMVSMYWNLMQSVSNGWLIPETLSLYLDKAAYGKKNKGALIDDIRKKTQVVLMTMAKSLKVMKMSKRNIAWQLINLIKRAQDEPTGYHTPTTVLGFIENVNNTDVIDMILDILICKQGLPEPYNQMDDSAIAVQQMKSSQSAKLVGFNLTIHLQHLLSPTWALLHHAGTFTNAHQNADGFGMMEFGKNVKSRSYIYDPVIYSSGGHFFCYHSMHLMEWTQKIQHYKSHTITNQAPPRAKDLLSMVMLDFPTKDGQGQQRKKIGNHLDQRAEDVAILVAQLCLGVSSDATHTGVINALNKILGTGDYTSQLSMH</sequence>
<gene>
    <name evidence="2" type="ORF">GGU10DRAFT_337655</name>
</gene>
<name>A0AA38KW59_9AGAR</name>
<organism evidence="2 3">
    <name type="scientific">Lentinula aff. detonsa</name>
    <dbReference type="NCBI Taxonomy" id="2804958"/>
    <lineage>
        <taxon>Eukaryota</taxon>
        <taxon>Fungi</taxon>
        <taxon>Dikarya</taxon>
        <taxon>Basidiomycota</taxon>
        <taxon>Agaricomycotina</taxon>
        <taxon>Agaricomycetes</taxon>
        <taxon>Agaricomycetidae</taxon>
        <taxon>Agaricales</taxon>
        <taxon>Marasmiineae</taxon>
        <taxon>Omphalotaceae</taxon>
        <taxon>Lentinula</taxon>
    </lineage>
</organism>
<feature type="region of interest" description="Disordered" evidence="1">
    <location>
        <begin position="181"/>
        <end position="208"/>
    </location>
</feature>
<feature type="non-terminal residue" evidence="2">
    <location>
        <position position="543"/>
    </location>
</feature>
<comment type="caution">
    <text evidence="2">The sequence shown here is derived from an EMBL/GenBank/DDBJ whole genome shotgun (WGS) entry which is preliminary data.</text>
</comment>
<proteinExistence type="predicted"/>
<keyword evidence="3" id="KW-1185">Reference proteome</keyword>
<feature type="compositionally biased region" description="Low complexity" evidence="1">
    <location>
        <begin position="124"/>
        <end position="135"/>
    </location>
</feature>
<evidence type="ECO:0000313" key="2">
    <source>
        <dbReference type="EMBL" id="KAJ3779873.1"/>
    </source>
</evidence>